<gene>
    <name evidence="14" type="ORF">CWE12_00030</name>
</gene>
<comment type="similarity">
    <text evidence="2">Belongs to the histidine acid phosphatase family. MINPP1 subfamily.</text>
</comment>
<dbReference type="InterPro" id="IPR029033">
    <property type="entry name" value="His_PPase_superfam"/>
</dbReference>
<comment type="subcellular location">
    <subcellularLocation>
        <location evidence="1">Membrane</location>
    </subcellularLocation>
</comment>
<evidence type="ECO:0000256" key="4">
    <source>
        <dbReference type="ARBA" id="ARBA00013040"/>
    </source>
</evidence>
<evidence type="ECO:0000256" key="2">
    <source>
        <dbReference type="ARBA" id="ARBA00008422"/>
    </source>
</evidence>
<dbReference type="PANTHER" id="PTHR20963:SF8">
    <property type="entry name" value="MULTIPLE INOSITOL POLYPHOSPHATE PHOSPHATASE 1"/>
    <property type="match status" value="1"/>
</dbReference>
<keyword evidence="8" id="KW-0472">Membrane</keyword>
<accession>A0ABY0C199</accession>
<dbReference type="Pfam" id="PF00328">
    <property type="entry name" value="His_Phos_2"/>
    <property type="match status" value="1"/>
</dbReference>
<evidence type="ECO:0000256" key="8">
    <source>
        <dbReference type="ARBA" id="ARBA00023136"/>
    </source>
</evidence>
<evidence type="ECO:0000256" key="12">
    <source>
        <dbReference type="ARBA" id="ARBA00043691"/>
    </source>
</evidence>
<evidence type="ECO:0000313" key="15">
    <source>
        <dbReference type="Proteomes" id="UP000287410"/>
    </source>
</evidence>
<evidence type="ECO:0000313" key="14">
    <source>
        <dbReference type="EMBL" id="RUO31429.1"/>
    </source>
</evidence>
<name>A0ABY0C199_9GAMM</name>
<dbReference type="Gene3D" id="3.40.50.1240">
    <property type="entry name" value="Phosphoglycerate mutase-like"/>
    <property type="match status" value="1"/>
</dbReference>
<dbReference type="Proteomes" id="UP000287410">
    <property type="component" value="Unassembled WGS sequence"/>
</dbReference>
<evidence type="ECO:0000256" key="3">
    <source>
        <dbReference type="ARBA" id="ARBA00012976"/>
    </source>
</evidence>
<dbReference type="EC" id="3.1.3.62" evidence="4"/>
<comment type="catalytic activity">
    <reaction evidence="12">
        <text>1D-myo-inositol hexakisphosphate + H2O = 1D-myo-inositol 1,2,4,5,6-pentakisphosphate + phosphate</text>
        <dbReference type="Rhea" id="RHEA:16989"/>
        <dbReference type="ChEBI" id="CHEBI:15377"/>
        <dbReference type="ChEBI" id="CHEBI:43474"/>
        <dbReference type="ChEBI" id="CHEBI:57798"/>
        <dbReference type="ChEBI" id="CHEBI:58130"/>
        <dbReference type="EC" id="3.1.3.62"/>
    </reaction>
    <physiologicalReaction direction="left-to-right" evidence="12">
        <dbReference type="Rhea" id="RHEA:16990"/>
    </physiologicalReaction>
</comment>
<keyword evidence="6" id="KW-0732">Signal</keyword>
<keyword evidence="7" id="KW-0378">Hydrolase</keyword>
<evidence type="ECO:0000256" key="6">
    <source>
        <dbReference type="ARBA" id="ARBA00022729"/>
    </source>
</evidence>
<dbReference type="EC" id="3.1.3.80" evidence="3"/>
<sequence length="460" mass="50909">MLIALCTTSVGIVACSGSNQQAAHDDTVLTSKTPYQPRQDVSAYTPVPAGYQIVMLQHVARHGSRGLSSADDDDLMLQLWQQAEAEDALTSLGEQLKSALDAMLNVHKRLGYGEISTLGRQEHAQMASRIVQRHEDLFSAEVDPDRSILVTHSGRSRAAQSGEAFVAQLVAEQPHLAARIQPAYASPETVYFHKAEGSEGYDDYRDNDPRLVAAMAQIEAGDKTRRVAEEALSRLFTDDFVARLQAGQYSFSAHADDEDQINDELDALFALHGLYSIAPNLTADADIDMTPFLLPEHASWLAYVDDADSFYGRGPGFVGEDITYRAADALFMEMFAQIDEFQRASSSAPLASLRFTHAQVTMPIATWLQLADTENSVEPDTLYTYETNPWRAAVISPMSANVQWEIYATDMDSELLVRMLHNEAEVPFPAECSALESGSYFYPYSEIKRCLGEIHNLEFN</sequence>
<dbReference type="EMBL" id="PIPN01000001">
    <property type="protein sequence ID" value="RUO31429.1"/>
    <property type="molecule type" value="Genomic_DNA"/>
</dbReference>
<proteinExistence type="inferred from homology"/>
<organism evidence="14 15">
    <name type="scientific">Aliidiomarina sedimenti</name>
    <dbReference type="NCBI Taxonomy" id="1933879"/>
    <lineage>
        <taxon>Bacteria</taxon>
        <taxon>Pseudomonadati</taxon>
        <taxon>Pseudomonadota</taxon>
        <taxon>Gammaproteobacteria</taxon>
        <taxon>Alteromonadales</taxon>
        <taxon>Idiomarinaceae</taxon>
        <taxon>Aliidiomarina</taxon>
    </lineage>
</organism>
<comment type="caution">
    <text evidence="14">The sequence shown here is derived from an EMBL/GenBank/DDBJ whole genome shotgun (WGS) entry which is preliminary data.</text>
</comment>
<comment type="catalytic activity">
    <reaction evidence="10">
        <text>1D-myo-inositol 1,2,5,6-tetrakisphosphate + H2O = 1D-myo-inositol 1,2,6-trisphosphate + phosphate</text>
        <dbReference type="Rhea" id="RHEA:77119"/>
        <dbReference type="ChEBI" id="CHEBI:15377"/>
        <dbReference type="ChEBI" id="CHEBI:43474"/>
        <dbReference type="ChEBI" id="CHEBI:195535"/>
        <dbReference type="ChEBI" id="CHEBI:195537"/>
        <dbReference type="EC" id="3.1.3.62"/>
    </reaction>
    <physiologicalReaction direction="left-to-right" evidence="10">
        <dbReference type="Rhea" id="RHEA:77120"/>
    </physiologicalReaction>
</comment>
<evidence type="ECO:0000256" key="1">
    <source>
        <dbReference type="ARBA" id="ARBA00004370"/>
    </source>
</evidence>
<evidence type="ECO:0000256" key="9">
    <source>
        <dbReference type="ARBA" id="ARBA00031642"/>
    </source>
</evidence>
<evidence type="ECO:0000256" key="7">
    <source>
        <dbReference type="ARBA" id="ARBA00022801"/>
    </source>
</evidence>
<evidence type="ECO:0000256" key="11">
    <source>
        <dbReference type="ARBA" id="ARBA00043671"/>
    </source>
</evidence>
<comment type="catalytic activity">
    <reaction evidence="13">
        <text>(2R)-2,3-bisphosphoglycerate + H2O = (2R)-2-phosphoglycerate + phosphate</text>
        <dbReference type="Rhea" id="RHEA:27381"/>
        <dbReference type="ChEBI" id="CHEBI:15377"/>
        <dbReference type="ChEBI" id="CHEBI:43474"/>
        <dbReference type="ChEBI" id="CHEBI:58248"/>
        <dbReference type="ChEBI" id="CHEBI:58289"/>
        <dbReference type="EC" id="3.1.3.80"/>
    </reaction>
    <physiologicalReaction direction="left-to-right" evidence="13">
        <dbReference type="Rhea" id="RHEA:27382"/>
    </physiologicalReaction>
</comment>
<evidence type="ECO:0000256" key="10">
    <source>
        <dbReference type="ARBA" id="ARBA00043668"/>
    </source>
</evidence>
<dbReference type="PANTHER" id="PTHR20963">
    <property type="entry name" value="MULTIPLE INOSITOL POLYPHOSPHATE PHOSPHATASE-RELATED"/>
    <property type="match status" value="1"/>
</dbReference>
<dbReference type="SUPFAM" id="SSF53254">
    <property type="entry name" value="Phosphoglycerate mutase-like"/>
    <property type="match status" value="1"/>
</dbReference>
<evidence type="ECO:0000256" key="5">
    <source>
        <dbReference type="ARBA" id="ARBA00018097"/>
    </source>
</evidence>
<protein>
    <recommendedName>
        <fullName evidence="5">Multiple inositol polyphosphate phosphatase 1</fullName>
        <ecNumber evidence="4">3.1.3.62</ecNumber>
        <ecNumber evidence="3">3.1.3.80</ecNumber>
    </recommendedName>
    <alternativeName>
        <fullName evidence="9">2,3-bisphosphoglycerate 3-phosphatase</fullName>
    </alternativeName>
</protein>
<evidence type="ECO:0000256" key="13">
    <source>
        <dbReference type="ARBA" id="ARBA00043832"/>
    </source>
</evidence>
<dbReference type="InterPro" id="IPR000560">
    <property type="entry name" value="His_Pase_clade-2"/>
</dbReference>
<reference evidence="14 15" key="1">
    <citation type="journal article" date="2018" name="Front. Microbiol.">
        <title>Genome-Based Analysis Reveals the Taxonomy and Diversity of the Family Idiomarinaceae.</title>
        <authorList>
            <person name="Liu Y."/>
            <person name="Lai Q."/>
            <person name="Shao Z."/>
        </authorList>
    </citation>
    <scope>NUCLEOTIDE SEQUENCE [LARGE SCALE GENOMIC DNA]</scope>
    <source>
        <strain evidence="14 15">GBSy1</strain>
    </source>
</reference>
<keyword evidence="15" id="KW-1185">Reference proteome</keyword>
<comment type="catalytic activity">
    <reaction evidence="11">
        <text>1D-myo-inositol 1,2,4,5,6-pentakisphosphate + H2O = 1D-myo-inositol 1,2,5,6-tetrakisphosphate + phosphate</text>
        <dbReference type="Rhea" id="RHEA:77115"/>
        <dbReference type="ChEBI" id="CHEBI:15377"/>
        <dbReference type="ChEBI" id="CHEBI:43474"/>
        <dbReference type="ChEBI" id="CHEBI:57798"/>
        <dbReference type="ChEBI" id="CHEBI:195535"/>
        <dbReference type="EC" id="3.1.3.62"/>
    </reaction>
    <physiologicalReaction direction="left-to-right" evidence="11">
        <dbReference type="Rhea" id="RHEA:77116"/>
    </physiologicalReaction>
</comment>